<evidence type="ECO:0000256" key="1">
    <source>
        <dbReference type="ARBA" id="ARBA00023002"/>
    </source>
</evidence>
<organism evidence="3 4">
    <name type="scientific">Streptomyces bangladeshensis</name>
    <dbReference type="NCBI Taxonomy" id="295352"/>
    <lineage>
        <taxon>Bacteria</taxon>
        <taxon>Bacillati</taxon>
        <taxon>Actinomycetota</taxon>
        <taxon>Actinomycetes</taxon>
        <taxon>Kitasatosporales</taxon>
        <taxon>Streptomycetaceae</taxon>
        <taxon>Streptomyces</taxon>
    </lineage>
</organism>
<keyword evidence="1" id="KW-0560">Oxidoreductase</keyword>
<dbReference type="SUPFAM" id="SSF56645">
    <property type="entry name" value="Acyl-CoA dehydrogenase NM domain-like"/>
    <property type="match status" value="1"/>
</dbReference>
<dbReference type="RefSeq" id="WP_346162481.1">
    <property type="nucleotide sequence ID" value="NZ_BAAAOQ010000005.1"/>
</dbReference>
<dbReference type="PANTHER" id="PTHR48083:SF19">
    <property type="entry name" value="FLAVIN-DEPENDENT MONOOXYGENASE, OXYGENASE SUBUNIT HSAA"/>
    <property type="match status" value="1"/>
</dbReference>
<dbReference type="InterPro" id="IPR037069">
    <property type="entry name" value="AcylCoA_DH/ox_N_sf"/>
</dbReference>
<dbReference type="InterPro" id="IPR036250">
    <property type="entry name" value="AcylCo_DH-like_C"/>
</dbReference>
<dbReference type="Gene3D" id="2.40.110.10">
    <property type="entry name" value="Butyryl-CoA Dehydrogenase, subunit A, domain 2"/>
    <property type="match status" value="1"/>
</dbReference>
<dbReference type="InterPro" id="IPR013107">
    <property type="entry name" value="Acyl-CoA_DH_C"/>
</dbReference>
<proteinExistence type="predicted"/>
<protein>
    <submittedName>
        <fullName evidence="3">Acyl-CoA dehydrogenase family protein</fullName>
    </submittedName>
</protein>
<name>A0ABP5N5X3_9ACTN</name>
<dbReference type="PANTHER" id="PTHR48083">
    <property type="entry name" value="MEDIUM-CHAIN SPECIFIC ACYL-COA DEHYDROGENASE, MITOCHONDRIAL-RELATED"/>
    <property type="match status" value="1"/>
</dbReference>
<evidence type="ECO:0000313" key="4">
    <source>
        <dbReference type="Proteomes" id="UP001501391"/>
    </source>
</evidence>
<accession>A0ABP5N5X3</accession>
<reference evidence="4" key="1">
    <citation type="journal article" date="2019" name="Int. J. Syst. Evol. Microbiol.">
        <title>The Global Catalogue of Microorganisms (GCM) 10K type strain sequencing project: providing services to taxonomists for standard genome sequencing and annotation.</title>
        <authorList>
            <consortium name="The Broad Institute Genomics Platform"/>
            <consortium name="The Broad Institute Genome Sequencing Center for Infectious Disease"/>
            <person name="Wu L."/>
            <person name="Ma J."/>
        </authorList>
    </citation>
    <scope>NUCLEOTIDE SEQUENCE [LARGE SCALE GENOMIC DNA]</scope>
    <source>
        <strain evidence="4">JCM 14924</strain>
    </source>
</reference>
<evidence type="ECO:0000313" key="3">
    <source>
        <dbReference type="EMBL" id="GAA2194127.1"/>
    </source>
</evidence>
<dbReference type="Proteomes" id="UP001501391">
    <property type="component" value="Unassembled WGS sequence"/>
</dbReference>
<keyword evidence="4" id="KW-1185">Reference proteome</keyword>
<dbReference type="Pfam" id="PF08028">
    <property type="entry name" value="Acyl-CoA_dh_2"/>
    <property type="match status" value="1"/>
</dbReference>
<dbReference type="Gene3D" id="1.20.140.10">
    <property type="entry name" value="Butyryl-CoA Dehydrogenase, subunit A, domain 3"/>
    <property type="match status" value="1"/>
</dbReference>
<dbReference type="Gene3D" id="1.10.540.10">
    <property type="entry name" value="Acyl-CoA dehydrogenase/oxidase, N-terminal domain"/>
    <property type="match status" value="1"/>
</dbReference>
<dbReference type="InterPro" id="IPR046373">
    <property type="entry name" value="Acyl-CoA_Oxase/DH_mid-dom_sf"/>
</dbReference>
<comment type="caution">
    <text evidence="3">The sequence shown here is derived from an EMBL/GenBank/DDBJ whole genome shotgun (WGS) entry which is preliminary data.</text>
</comment>
<gene>
    <name evidence="3" type="ORF">GCM10009787_18830</name>
</gene>
<dbReference type="InterPro" id="IPR009100">
    <property type="entry name" value="AcylCoA_DH/oxidase_NM_dom_sf"/>
</dbReference>
<dbReference type="SUPFAM" id="SSF47203">
    <property type="entry name" value="Acyl-CoA dehydrogenase C-terminal domain-like"/>
    <property type="match status" value="1"/>
</dbReference>
<feature type="domain" description="Acyl-CoA dehydrogenase C-terminal" evidence="2">
    <location>
        <begin position="234"/>
        <end position="351"/>
    </location>
</feature>
<dbReference type="PIRSF" id="PIRSF016578">
    <property type="entry name" value="HsaA"/>
    <property type="match status" value="1"/>
</dbReference>
<dbReference type="EMBL" id="BAAAOQ010000005">
    <property type="protein sequence ID" value="GAA2194127.1"/>
    <property type="molecule type" value="Genomic_DNA"/>
</dbReference>
<evidence type="ECO:0000259" key="2">
    <source>
        <dbReference type="Pfam" id="PF08028"/>
    </source>
</evidence>
<sequence>MTVATLSARELPAAADRLAGLAAEHAAAADTAGRLSPEVVTALRASGFARHFVAARWGGTEGTVADLVQGVLRVSASCAATGWCVALLAASSRYAAHLPEQGHEKLWGSGADALIATGLVPTGTAGRTENGYRLSGRWHYVSGIDFADWVLLCANVPEEDARPRFFALPRGTFGVVQSWDCVGMRATGSHTVVVDDVFVPAHLSFARSEMESGTNSWSRLPVHNIPFQAIGATTFAVPAVGAAEGALAAAVRVLKGKRITEAVQIDLVRASARIDSARHLVEQNASVIDDRAFQPNLLARNQRNASFAGEQAAEAVAALVRVAGTAGLSDSGDLQRFWRDVTTATSHVALRYDITRAAANYSTALIEQAI</sequence>
<dbReference type="InterPro" id="IPR050741">
    <property type="entry name" value="Acyl-CoA_dehydrogenase"/>
</dbReference>